<organism evidence="3 4">
    <name type="scientific">Ectocarpus siliculosus</name>
    <name type="common">Brown alga</name>
    <name type="synonym">Conferva siliculosa</name>
    <dbReference type="NCBI Taxonomy" id="2880"/>
    <lineage>
        <taxon>Eukaryota</taxon>
        <taxon>Sar</taxon>
        <taxon>Stramenopiles</taxon>
        <taxon>Ochrophyta</taxon>
        <taxon>PX clade</taxon>
        <taxon>Phaeophyceae</taxon>
        <taxon>Ectocarpales</taxon>
        <taxon>Ectocarpaceae</taxon>
        <taxon>Ectocarpus</taxon>
    </lineage>
</organism>
<feature type="compositionally biased region" description="Basic residues" evidence="1">
    <location>
        <begin position="112"/>
        <end position="121"/>
    </location>
</feature>
<feature type="transmembrane region" description="Helical" evidence="2">
    <location>
        <begin position="484"/>
        <end position="503"/>
    </location>
</feature>
<keyword evidence="2" id="KW-0812">Transmembrane</keyword>
<proteinExistence type="predicted"/>
<dbReference type="eggNOG" id="ENOG502SAQY">
    <property type="taxonomic scope" value="Eukaryota"/>
</dbReference>
<feature type="compositionally biased region" description="Acidic residues" evidence="1">
    <location>
        <begin position="140"/>
        <end position="149"/>
    </location>
</feature>
<evidence type="ECO:0000256" key="1">
    <source>
        <dbReference type="SAM" id="MobiDB-lite"/>
    </source>
</evidence>
<evidence type="ECO:0000313" key="4">
    <source>
        <dbReference type="Proteomes" id="UP000002630"/>
    </source>
</evidence>
<dbReference type="Proteomes" id="UP000002630">
    <property type="component" value="Linkage Group LG08"/>
</dbReference>
<feature type="transmembrane region" description="Helical" evidence="2">
    <location>
        <begin position="523"/>
        <end position="547"/>
    </location>
</feature>
<protein>
    <submittedName>
        <fullName evidence="3">Uncharacterized protein</fullName>
    </submittedName>
</protein>
<gene>
    <name evidence="3" type="ORF">Esi_0351_0023</name>
</gene>
<accession>D7FZ23</accession>
<dbReference type="InParanoid" id="D7FZ23"/>
<sequence>MDGHLTDSEQDHGYSHERYQQQHQHQVQGHPRSSWVDQGGVNGGRANGYGWADRDDASAQWSRAGRGEGKGFEESWKVDGEGGEGRPWKHEDLKQLLQDLEDTEIAGAGGAKRGRGRRRYRPPPPPRPGARGGEGGLPGETDETDETEDGVPRSRPGAGWGTPPNQGGQRDGEGDGVVERRDQTSSTGSEPRTTAQGGGGGGGEEDGGGRGRDQGLTLGPPPRFPGTGAGSAGNAASGEPDASLTPGSGSPSQSDQGSAPPQFAKRRVRVTWEAEGWGEGEQNAAQLDSDVTDAGQATSFRSNDQYDDNYYYGSVADTHAAESQQHYHEGLVGSLLQSGDFSDTGSAGTWTDADTEEFVVGHNHGRLEHLTAYGYHQRYSHAMVGSRVGGRVPGRRLVMPPGAPIGRTGSSAPLGASTPVLDLDYSAKVLDYGRRDGTGPPKTLTLRSWSRIMGAAGIATAGAFLAVSPNNAPRDLYLALFRRNLGLIAASLVGPAVYSFLLYDGSKANINTYVRVVTFAFTWGYLISFALEIVAATSFQLCVLAVMEPKAFDLTPHVPAIFLPWVLRPFRGRAATATAASDAAKAARTAAEAAEAAQEPTHVHTYLLYVLGSAMGLKAACTMQRVLVYTREYHEHKTFFAIARGFFPLFELCGSIMAMNLARRDILGDRMNRLQLFFVPVSLNAYAVFRLSDLSLRQHAYLPGFELLFFSSRVISMAGIGCSCQE</sequence>
<keyword evidence="4" id="KW-1185">Reference proteome</keyword>
<keyword evidence="2" id="KW-1133">Transmembrane helix</keyword>
<feature type="compositionally biased region" description="Basic and acidic residues" evidence="1">
    <location>
        <begin position="65"/>
        <end position="94"/>
    </location>
</feature>
<dbReference type="EMBL" id="FN648544">
    <property type="protein sequence ID" value="CBJ32640.1"/>
    <property type="molecule type" value="Genomic_DNA"/>
</dbReference>
<dbReference type="OrthoDB" id="46743at2759"/>
<feature type="compositionally biased region" description="Basic and acidic residues" evidence="1">
    <location>
        <begin position="1"/>
        <end position="20"/>
    </location>
</feature>
<reference evidence="3 4" key="1">
    <citation type="journal article" date="2010" name="Nature">
        <title>The Ectocarpus genome and the independent evolution of multicellularity in brown algae.</title>
        <authorList>
            <person name="Cock J.M."/>
            <person name="Sterck L."/>
            <person name="Rouze P."/>
            <person name="Scornet D."/>
            <person name="Allen A.E."/>
            <person name="Amoutzias G."/>
            <person name="Anthouard V."/>
            <person name="Artiguenave F."/>
            <person name="Aury J.M."/>
            <person name="Badger J.H."/>
            <person name="Beszteri B."/>
            <person name="Billiau K."/>
            <person name="Bonnet E."/>
            <person name="Bothwell J.H."/>
            <person name="Bowler C."/>
            <person name="Boyen C."/>
            <person name="Brownlee C."/>
            <person name="Carrano C.J."/>
            <person name="Charrier B."/>
            <person name="Cho G.Y."/>
            <person name="Coelho S.M."/>
            <person name="Collen J."/>
            <person name="Corre E."/>
            <person name="Da Silva C."/>
            <person name="Delage L."/>
            <person name="Delaroque N."/>
            <person name="Dittami S.M."/>
            <person name="Doulbeau S."/>
            <person name="Elias M."/>
            <person name="Farnham G."/>
            <person name="Gachon C.M."/>
            <person name="Gschloessl B."/>
            <person name="Heesch S."/>
            <person name="Jabbari K."/>
            <person name="Jubin C."/>
            <person name="Kawai H."/>
            <person name="Kimura K."/>
            <person name="Kloareg B."/>
            <person name="Kupper F.C."/>
            <person name="Lang D."/>
            <person name="Le Bail A."/>
            <person name="Leblanc C."/>
            <person name="Lerouge P."/>
            <person name="Lohr M."/>
            <person name="Lopez P.J."/>
            <person name="Martens C."/>
            <person name="Maumus F."/>
            <person name="Michel G."/>
            <person name="Miranda-Saavedra D."/>
            <person name="Morales J."/>
            <person name="Moreau H."/>
            <person name="Motomura T."/>
            <person name="Nagasato C."/>
            <person name="Napoli C.A."/>
            <person name="Nelson D.R."/>
            <person name="Nyvall-Collen P."/>
            <person name="Peters A.F."/>
            <person name="Pommier C."/>
            <person name="Potin P."/>
            <person name="Poulain J."/>
            <person name="Quesneville H."/>
            <person name="Read B."/>
            <person name="Rensing S.A."/>
            <person name="Ritter A."/>
            <person name="Rousvoal S."/>
            <person name="Samanta M."/>
            <person name="Samson G."/>
            <person name="Schroeder D.C."/>
            <person name="Segurens B."/>
            <person name="Strittmatter M."/>
            <person name="Tonon T."/>
            <person name="Tregear J.W."/>
            <person name="Valentin K."/>
            <person name="von Dassow P."/>
            <person name="Yamagishi T."/>
            <person name="Van de Peer Y."/>
            <person name="Wincker P."/>
        </authorList>
    </citation>
    <scope>NUCLEOTIDE SEQUENCE [LARGE SCALE GENOMIC DNA]</scope>
    <source>
        <strain evidence="4">Ec32 / CCAP1310/4</strain>
    </source>
</reference>
<feature type="compositionally biased region" description="Low complexity" evidence="1">
    <location>
        <begin position="21"/>
        <end position="30"/>
    </location>
</feature>
<feature type="region of interest" description="Disordered" evidence="1">
    <location>
        <begin position="1"/>
        <end position="264"/>
    </location>
</feature>
<keyword evidence="2" id="KW-0472">Membrane</keyword>
<feature type="compositionally biased region" description="Basic and acidic residues" evidence="1">
    <location>
        <begin position="170"/>
        <end position="183"/>
    </location>
</feature>
<dbReference type="AlphaFoldDB" id="D7FZ23"/>
<feature type="compositionally biased region" description="Polar residues" evidence="1">
    <location>
        <begin position="184"/>
        <end position="195"/>
    </location>
</feature>
<evidence type="ECO:0000313" key="3">
    <source>
        <dbReference type="EMBL" id="CBJ32640.1"/>
    </source>
</evidence>
<evidence type="ECO:0000256" key="2">
    <source>
        <dbReference type="SAM" id="Phobius"/>
    </source>
</evidence>
<name>D7FZ23_ECTSI</name>
<dbReference type="EMBL" id="FN649733">
    <property type="protein sequence ID" value="CBJ32640.1"/>
    <property type="molecule type" value="Genomic_DNA"/>
</dbReference>
<feature type="compositionally biased region" description="Low complexity" evidence="1">
    <location>
        <begin position="246"/>
        <end position="262"/>
    </location>
</feature>